<sequence>MLAVSQSNGSVSFYDLLGSNLFNIYPVSQHSHRSIGL</sequence>
<dbReference type="AlphaFoldDB" id="A0A7R9PQP3"/>
<dbReference type="EMBL" id="OE844707">
    <property type="protein sequence ID" value="CAD7605993.1"/>
    <property type="molecule type" value="Genomic_DNA"/>
</dbReference>
<evidence type="ECO:0000313" key="1">
    <source>
        <dbReference type="EMBL" id="CAD7605993.1"/>
    </source>
</evidence>
<reference evidence="1" key="1">
    <citation type="submission" date="2020-11" db="EMBL/GenBank/DDBJ databases">
        <authorList>
            <person name="Tran Van P."/>
        </authorList>
    </citation>
    <scope>NUCLEOTIDE SEQUENCE</scope>
</reference>
<accession>A0A7R9PQP3</accession>
<gene>
    <name evidence="1" type="ORF">TGEB3V08_LOCUS9690</name>
</gene>
<name>A0A7R9PQP3_TIMGE</name>
<proteinExistence type="predicted"/>
<organism evidence="1">
    <name type="scientific">Timema genevievae</name>
    <name type="common">Walking stick</name>
    <dbReference type="NCBI Taxonomy" id="629358"/>
    <lineage>
        <taxon>Eukaryota</taxon>
        <taxon>Metazoa</taxon>
        <taxon>Ecdysozoa</taxon>
        <taxon>Arthropoda</taxon>
        <taxon>Hexapoda</taxon>
        <taxon>Insecta</taxon>
        <taxon>Pterygota</taxon>
        <taxon>Neoptera</taxon>
        <taxon>Polyneoptera</taxon>
        <taxon>Phasmatodea</taxon>
        <taxon>Timematodea</taxon>
        <taxon>Timematoidea</taxon>
        <taxon>Timematidae</taxon>
        <taxon>Timema</taxon>
    </lineage>
</organism>
<protein>
    <submittedName>
        <fullName evidence="1">Uncharacterized protein</fullName>
    </submittedName>
</protein>